<dbReference type="Gene3D" id="3.90.550.10">
    <property type="entry name" value="Spore Coat Polysaccharide Biosynthesis Protein SpsA, Chain A"/>
    <property type="match status" value="1"/>
</dbReference>
<evidence type="ECO:0000259" key="3">
    <source>
        <dbReference type="Pfam" id="PF00535"/>
    </source>
</evidence>
<sequence length="295" mass="32344">MPFTEVGAPSLSIVLPAKNEADGLSLVLPRLKSLYPLAEIIVVDDGSTDYTASVCAAQEVIRVPHPYSQGNGAAIKTGLRRATGEIVVCMDADGQHRPEEIELLLDKMATGYDMVVGSRNKSGQASAHRGLANALYNRLASWMVGHKVADLTSGFRAMRRSRALEFISLLPNGFSYPTTTTMCFFRAGYPVAYVDIDVQSRLAGTTSHVRLWKDGMRFLLIIFKIGTLYSPLKIFLPIAASLFATGTGYYLYTFLTMSRFTNMSALLFTSALVIFLMGLISEQITALMYQDRSGH</sequence>
<dbReference type="InterPro" id="IPR001173">
    <property type="entry name" value="Glyco_trans_2-like"/>
</dbReference>
<keyword evidence="4" id="KW-0808">Transferase</keyword>
<dbReference type="RefSeq" id="WP_138521103.1">
    <property type="nucleotide sequence ID" value="NZ_JAOCBK010000001.1"/>
</dbReference>
<accession>A0A5R9R8K1</accession>
<keyword evidence="5" id="KW-1185">Reference proteome</keyword>
<dbReference type="PANTHER" id="PTHR48090">
    <property type="entry name" value="UNDECAPRENYL-PHOSPHATE 4-DEOXY-4-FORMAMIDO-L-ARABINOSE TRANSFERASE-RELATED"/>
    <property type="match status" value="1"/>
</dbReference>
<keyword evidence="2" id="KW-0812">Transmembrane</keyword>
<evidence type="ECO:0000256" key="1">
    <source>
        <dbReference type="ARBA" id="ARBA00022519"/>
    </source>
</evidence>
<proteinExistence type="predicted"/>
<dbReference type="CDD" id="cd04179">
    <property type="entry name" value="DPM_DPG-synthase_like"/>
    <property type="match status" value="1"/>
</dbReference>
<evidence type="ECO:0000256" key="2">
    <source>
        <dbReference type="SAM" id="Phobius"/>
    </source>
</evidence>
<dbReference type="GO" id="GO:0016740">
    <property type="term" value="F:transferase activity"/>
    <property type="evidence" value="ECO:0007669"/>
    <property type="project" value="UniProtKB-KW"/>
</dbReference>
<dbReference type="Pfam" id="PF00535">
    <property type="entry name" value="Glycos_transf_2"/>
    <property type="match status" value="1"/>
</dbReference>
<dbReference type="OrthoDB" id="9811884at2"/>
<evidence type="ECO:0000313" key="5">
    <source>
        <dbReference type="Proteomes" id="UP000306635"/>
    </source>
</evidence>
<feature type="domain" description="Glycosyltransferase 2-like" evidence="3">
    <location>
        <begin position="12"/>
        <end position="161"/>
    </location>
</feature>
<dbReference type="EMBL" id="SWDV01000007">
    <property type="protein sequence ID" value="TLX79296.1"/>
    <property type="molecule type" value="Genomic_DNA"/>
</dbReference>
<name>A0A5R9R8K1_9PSED</name>
<dbReference type="InterPro" id="IPR029044">
    <property type="entry name" value="Nucleotide-diphossugar_trans"/>
</dbReference>
<dbReference type="AlphaFoldDB" id="A0A5R9R8K1"/>
<feature type="transmembrane region" description="Helical" evidence="2">
    <location>
        <begin position="264"/>
        <end position="289"/>
    </location>
</feature>
<evidence type="ECO:0000313" key="4">
    <source>
        <dbReference type="EMBL" id="TLX79296.1"/>
    </source>
</evidence>
<keyword evidence="2" id="KW-1133">Transmembrane helix</keyword>
<keyword evidence="2" id="KW-0472">Membrane</keyword>
<keyword evidence="1" id="KW-1003">Cell membrane</keyword>
<keyword evidence="1" id="KW-0997">Cell inner membrane</keyword>
<dbReference type="SUPFAM" id="SSF53448">
    <property type="entry name" value="Nucleotide-diphospho-sugar transferases"/>
    <property type="match status" value="1"/>
</dbReference>
<dbReference type="InterPro" id="IPR050256">
    <property type="entry name" value="Glycosyltransferase_2"/>
</dbReference>
<reference evidence="4 5" key="1">
    <citation type="submission" date="2019-04" db="EMBL/GenBank/DDBJ databases">
        <authorList>
            <person name="Li M."/>
        </authorList>
    </citation>
    <scope>NUCLEOTIDE SEQUENCE [LARGE SCALE GENOMIC DNA]</scope>
    <source>
        <strain evidence="4 5">LAM1902</strain>
    </source>
</reference>
<gene>
    <name evidence="4" type="ORF">FAS41_08125</name>
</gene>
<feature type="transmembrane region" description="Helical" evidence="2">
    <location>
        <begin position="234"/>
        <end position="252"/>
    </location>
</feature>
<dbReference type="Proteomes" id="UP000306635">
    <property type="component" value="Unassembled WGS sequence"/>
</dbReference>
<organism evidence="4 5">
    <name type="scientific">Pseudomonas nicosulfuronedens</name>
    <dbReference type="NCBI Taxonomy" id="2571105"/>
    <lineage>
        <taxon>Bacteria</taxon>
        <taxon>Pseudomonadati</taxon>
        <taxon>Pseudomonadota</taxon>
        <taxon>Gammaproteobacteria</taxon>
        <taxon>Pseudomonadales</taxon>
        <taxon>Pseudomonadaceae</taxon>
        <taxon>Pseudomonas</taxon>
    </lineage>
</organism>
<dbReference type="PANTHER" id="PTHR48090:SF7">
    <property type="entry name" value="RFBJ PROTEIN"/>
    <property type="match status" value="1"/>
</dbReference>
<comment type="caution">
    <text evidence="4">The sequence shown here is derived from an EMBL/GenBank/DDBJ whole genome shotgun (WGS) entry which is preliminary data.</text>
</comment>
<protein>
    <submittedName>
        <fullName evidence="4">Glycosyltransferase family 2 protein</fullName>
    </submittedName>
</protein>